<protein>
    <recommendedName>
        <fullName evidence="2">Nucleotide pyrophosphohydrolase</fullName>
    </recommendedName>
</protein>
<name>A0A3B0UFI2_9ZZZZ</name>
<dbReference type="CDD" id="cd11537">
    <property type="entry name" value="NTP-PPase_RS21-C6_like"/>
    <property type="match status" value="1"/>
</dbReference>
<evidence type="ECO:0000313" key="1">
    <source>
        <dbReference type="EMBL" id="VAW19084.1"/>
    </source>
</evidence>
<dbReference type="AlphaFoldDB" id="A0A3B0UFI2"/>
<dbReference type="Pfam" id="PF12643">
    <property type="entry name" value="MazG-like"/>
    <property type="match status" value="1"/>
</dbReference>
<dbReference type="Gene3D" id="1.10.287.1080">
    <property type="entry name" value="MazG-like"/>
    <property type="match status" value="1"/>
</dbReference>
<dbReference type="InterPro" id="IPR025984">
    <property type="entry name" value="DCTPP"/>
</dbReference>
<dbReference type="PIRSF" id="PIRSF029826">
    <property type="entry name" value="UCP029826_pph"/>
    <property type="match status" value="1"/>
</dbReference>
<dbReference type="EMBL" id="UOEN01000447">
    <property type="protein sequence ID" value="VAW19084.1"/>
    <property type="molecule type" value="Genomic_DNA"/>
</dbReference>
<gene>
    <name evidence="1" type="ORF">MNBD_BACTEROID05-223</name>
</gene>
<dbReference type="InterPro" id="IPR052555">
    <property type="entry name" value="dCTP_Pyrophosphatase"/>
</dbReference>
<sequence length="123" mass="14592">MTNNDETTSVNDLKEVVKKFRDEREWEQFHTPKNLVQAISIEAGELMEEFQWKTDEEIAEILKQEDFHQKVSHELWDVIAFCLNFANVCNIDITQAMIEKMGQNRKKYPIDKSKGKHTKYDKL</sequence>
<dbReference type="GO" id="GO:0009143">
    <property type="term" value="P:nucleoside triphosphate catabolic process"/>
    <property type="evidence" value="ECO:0007669"/>
    <property type="project" value="InterPro"/>
</dbReference>
<dbReference type="PANTHER" id="PTHR46523">
    <property type="entry name" value="DCTP PYROPHOSPHATASE 1"/>
    <property type="match status" value="1"/>
</dbReference>
<accession>A0A3B0UFI2</accession>
<organism evidence="1">
    <name type="scientific">hydrothermal vent metagenome</name>
    <dbReference type="NCBI Taxonomy" id="652676"/>
    <lineage>
        <taxon>unclassified sequences</taxon>
        <taxon>metagenomes</taxon>
        <taxon>ecological metagenomes</taxon>
    </lineage>
</organism>
<evidence type="ECO:0008006" key="2">
    <source>
        <dbReference type="Google" id="ProtNLM"/>
    </source>
</evidence>
<proteinExistence type="predicted"/>
<dbReference type="GO" id="GO:0047429">
    <property type="term" value="F:nucleoside triphosphate diphosphatase activity"/>
    <property type="evidence" value="ECO:0007669"/>
    <property type="project" value="InterPro"/>
</dbReference>
<dbReference type="SUPFAM" id="SSF101386">
    <property type="entry name" value="all-alpha NTP pyrophosphatases"/>
    <property type="match status" value="1"/>
</dbReference>
<dbReference type="PANTHER" id="PTHR46523:SF1">
    <property type="entry name" value="DCTP PYROPHOSPHATASE 1"/>
    <property type="match status" value="1"/>
</dbReference>
<reference evidence="1" key="1">
    <citation type="submission" date="2018-06" db="EMBL/GenBank/DDBJ databases">
        <authorList>
            <person name="Zhirakovskaya E."/>
        </authorList>
    </citation>
    <scope>NUCLEOTIDE SEQUENCE</scope>
</reference>